<protein>
    <submittedName>
        <fullName evidence="2">Uncharacterized protein</fullName>
    </submittedName>
</protein>
<gene>
    <name evidence="2" type="ORF">RHGRI_017454</name>
</gene>
<proteinExistence type="predicted"/>
<dbReference type="Proteomes" id="UP000823749">
    <property type="component" value="Chromosome 6"/>
</dbReference>
<evidence type="ECO:0000313" key="2">
    <source>
        <dbReference type="EMBL" id="KAG5544997.1"/>
    </source>
</evidence>
<evidence type="ECO:0000256" key="1">
    <source>
        <dbReference type="SAM" id="MobiDB-lite"/>
    </source>
</evidence>
<organism evidence="2 3">
    <name type="scientific">Rhododendron griersonianum</name>
    <dbReference type="NCBI Taxonomy" id="479676"/>
    <lineage>
        <taxon>Eukaryota</taxon>
        <taxon>Viridiplantae</taxon>
        <taxon>Streptophyta</taxon>
        <taxon>Embryophyta</taxon>
        <taxon>Tracheophyta</taxon>
        <taxon>Spermatophyta</taxon>
        <taxon>Magnoliopsida</taxon>
        <taxon>eudicotyledons</taxon>
        <taxon>Gunneridae</taxon>
        <taxon>Pentapetalae</taxon>
        <taxon>asterids</taxon>
        <taxon>Ericales</taxon>
        <taxon>Ericaceae</taxon>
        <taxon>Ericoideae</taxon>
        <taxon>Rhodoreae</taxon>
        <taxon>Rhododendron</taxon>
    </lineage>
</organism>
<keyword evidence="3" id="KW-1185">Reference proteome</keyword>
<feature type="region of interest" description="Disordered" evidence="1">
    <location>
        <begin position="119"/>
        <end position="175"/>
    </location>
</feature>
<reference evidence="2 3" key="1">
    <citation type="submission" date="2020-08" db="EMBL/GenBank/DDBJ databases">
        <title>Plant Genome Project.</title>
        <authorList>
            <person name="Zhang R.-G."/>
        </authorList>
    </citation>
    <scope>NUCLEOTIDE SEQUENCE [LARGE SCALE GENOMIC DNA]</scope>
    <source>
        <strain evidence="2">WSP0</strain>
        <tissue evidence="2">Leaf</tissue>
    </source>
</reference>
<name>A0AAV6JXZ9_9ERIC</name>
<feature type="region of interest" description="Disordered" evidence="1">
    <location>
        <begin position="91"/>
        <end position="110"/>
    </location>
</feature>
<dbReference type="EMBL" id="JACTNZ010000006">
    <property type="protein sequence ID" value="KAG5544997.1"/>
    <property type="molecule type" value="Genomic_DNA"/>
</dbReference>
<feature type="region of interest" description="Disordered" evidence="1">
    <location>
        <begin position="30"/>
        <end position="58"/>
    </location>
</feature>
<dbReference type="AlphaFoldDB" id="A0AAV6JXZ9"/>
<comment type="caution">
    <text evidence="2">The sequence shown here is derived from an EMBL/GenBank/DDBJ whole genome shotgun (WGS) entry which is preliminary data.</text>
</comment>
<feature type="compositionally biased region" description="Basic and acidic residues" evidence="1">
    <location>
        <begin position="154"/>
        <end position="168"/>
    </location>
</feature>
<evidence type="ECO:0000313" key="3">
    <source>
        <dbReference type="Proteomes" id="UP000823749"/>
    </source>
</evidence>
<accession>A0AAV6JXZ9</accession>
<sequence>MWFIYHLGAMETPNRSTNSKGVKVDWYDWESNSESCPDSSEDSQRSNTFGENDVDGEREGKVKEIRSTYNALIGNDVIELKQELVLLRMTPAKRKNPDSTPPPPLRRSKRLAQCQDVAISVDQSSDGRGDEETNVSYSGDSYEEMSKSVSQVDTKSDSDGETYGESKSDGPSGALKLPNLSAFAKRPIIEERSVVLGKLRKITRVPNFSKIWAYIQFATSSNDAWQKENSRFDSSSAFT</sequence>